<gene>
    <name evidence="1" type="ORF">H735_09860</name>
</gene>
<evidence type="ECO:0000313" key="2">
    <source>
        <dbReference type="Proteomes" id="UP000031586"/>
    </source>
</evidence>
<dbReference type="PATRIC" id="fig|1229493.5.peg.1058"/>
<accession>A0A0C1Z8B6</accession>
<evidence type="ECO:0000313" key="1">
    <source>
        <dbReference type="EMBL" id="KIF53225.1"/>
    </source>
</evidence>
<comment type="caution">
    <text evidence="1">The sequence shown here is derived from an EMBL/GenBank/DDBJ whole genome shotgun (WGS) entry which is preliminary data.</text>
</comment>
<dbReference type="EMBL" id="JPRD01000015">
    <property type="protein sequence ID" value="KIF53225.1"/>
    <property type="molecule type" value="Genomic_DNA"/>
</dbReference>
<reference evidence="1 2" key="1">
    <citation type="submission" date="2014-07" db="EMBL/GenBank/DDBJ databases">
        <title>Unique and conserved regions in Vibrio harveyi and related species in comparison with the shrimp pathogen Vibrio harveyi CAIM 1792.</title>
        <authorList>
            <person name="Espinoza-Valles I."/>
            <person name="Vora G."/>
            <person name="Leekitcharoenphon P."/>
            <person name="Ussery D."/>
            <person name="Hoj L."/>
            <person name="Gomez-Gil B."/>
        </authorList>
    </citation>
    <scope>NUCLEOTIDE SEQUENCE [LARGE SCALE GENOMIC DNA]</scope>
    <source>
        <strain evidence="2">CAIM 1854 / LMG 25443</strain>
    </source>
</reference>
<sequence>MLKAAPPETLNMVAVNQSVAREKLKPVSNFYEVGSEVLEWSKAFVNMGQCYNNALAMTEVDNCDYVLGFLFIPGQQMIIAHAWNLDDTGHFDLTSQLYWKNRHEIEHYYIELLRLNPTQTEICFKKAKGLHHEALRKLDELKDFYT</sequence>
<dbReference type="AlphaFoldDB" id="A0A0C1Z8B6"/>
<protein>
    <submittedName>
        <fullName evidence="1">Uncharacterized protein</fullName>
    </submittedName>
</protein>
<name>A0A0C1Z8B6_9VIBR</name>
<proteinExistence type="predicted"/>
<organism evidence="1 2">
    <name type="scientific">Vibrio owensii CAIM 1854 = LMG 25443</name>
    <dbReference type="NCBI Taxonomy" id="1229493"/>
    <lineage>
        <taxon>Bacteria</taxon>
        <taxon>Pseudomonadati</taxon>
        <taxon>Pseudomonadota</taxon>
        <taxon>Gammaproteobacteria</taxon>
        <taxon>Vibrionales</taxon>
        <taxon>Vibrionaceae</taxon>
        <taxon>Vibrio</taxon>
    </lineage>
</organism>
<dbReference type="Proteomes" id="UP000031586">
    <property type="component" value="Unassembled WGS sequence"/>
</dbReference>
<dbReference type="RefSeq" id="WP_020194413.1">
    <property type="nucleotide sequence ID" value="NZ_BAOH01000005.1"/>
</dbReference>